<comment type="caution">
    <text evidence="6">The sequence shown here is derived from an EMBL/GenBank/DDBJ whole genome shotgun (WGS) entry which is preliminary data.</text>
</comment>
<feature type="domain" description="E3 UFM1-protein ligase 1-like N-terminal" evidence="5">
    <location>
        <begin position="6"/>
        <end position="219"/>
    </location>
</feature>
<dbReference type="InterPro" id="IPR018611">
    <property type="entry name" value="Ufl1"/>
</dbReference>
<keyword evidence="4" id="KW-1133">Transmembrane helix</keyword>
<dbReference type="AlphaFoldDB" id="A0ABD2NN23"/>
<sequence>MADWEEVKRLAADFQKVQLGSTTQRLSERNCIEIVSWLKDRKMIDLIFTSDGKECLTPEQLVKDMQDELYVNGGRINLVDLAKIIGVDLAYINAHLNTVLKNQKGLHLILGQLIDSSYINKVVTEINEKLSQQGQINISELTIQYDLPSDFLQQILEKNLNKLLIGKQDPNDPKVFFTESFIARSLAKIRGALFGLTKPTPVATILNHIDVAEKLFFPYSIRLMLVVLSLADLLVLSMFLIFTLNRRLNGSVSFLHRILIWNTML</sequence>
<reference evidence="6 7" key="1">
    <citation type="journal article" date="2021" name="BMC Biol.">
        <title>Horizontally acquired antibacterial genes associated with adaptive radiation of ladybird beetles.</title>
        <authorList>
            <person name="Li H.S."/>
            <person name="Tang X.F."/>
            <person name="Huang Y.H."/>
            <person name="Xu Z.Y."/>
            <person name="Chen M.L."/>
            <person name="Du X.Y."/>
            <person name="Qiu B.Y."/>
            <person name="Chen P.T."/>
            <person name="Zhang W."/>
            <person name="Slipinski A."/>
            <person name="Escalona H.E."/>
            <person name="Waterhouse R.M."/>
            <person name="Zwick A."/>
            <person name="Pang H."/>
        </authorList>
    </citation>
    <scope>NUCLEOTIDE SEQUENCE [LARGE SCALE GENOMIC DNA]</scope>
    <source>
        <strain evidence="6">SYSU2018</strain>
    </source>
</reference>
<dbReference type="Pfam" id="PF09743">
    <property type="entry name" value="E3_UFM1_ligase"/>
    <property type="match status" value="1"/>
</dbReference>
<keyword evidence="4" id="KW-0812">Transmembrane</keyword>
<evidence type="ECO:0000256" key="1">
    <source>
        <dbReference type="ARBA" id="ARBA00003950"/>
    </source>
</evidence>
<dbReference type="PANTHER" id="PTHR31057">
    <property type="entry name" value="E3 UFM1-PROTEIN LIGASE 1"/>
    <property type="match status" value="1"/>
</dbReference>
<proteinExistence type="predicted"/>
<feature type="transmembrane region" description="Helical" evidence="4">
    <location>
        <begin position="223"/>
        <end position="244"/>
    </location>
</feature>
<dbReference type="PANTHER" id="PTHR31057:SF0">
    <property type="entry name" value="E3 UFM1-PROTEIN LIGASE 1"/>
    <property type="match status" value="1"/>
</dbReference>
<accession>A0ABD2NN23</accession>
<evidence type="ECO:0000256" key="3">
    <source>
        <dbReference type="ARBA" id="ARBA00030452"/>
    </source>
</evidence>
<dbReference type="EMBL" id="JABFTP020000124">
    <property type="protein sequence ID" value="KAL3280113.1"/>
    <property type="molecule type" value="Genomic_DNA"/>
</dbReference>
<keyword evidence="4" id="KW-0472">Membrane</keyword>
<evidence type="ECO:0000313" key="7">
    <source>
        <dbReference type="Proteomes" id="UP001516400"/>
    </source>
</evidence>
<comment type="function">
    <text evidence="1">E3 UFM1-protein ligase that mediates ufmylation of target proteins.</text>
</comment>
<evidence type="ECO:0000259" key="5">
    <source>
        <dbReference type="Pfam" id="PF09743"/>
    </source>
</evidence>
<evidence type="ECO:0000256" key="4">
    <source>
        <dbReference type="SAM" id="Phobius"/>
    </source>
</evidence>
<dbReference type="Proteomes" id="UP001516400">
    <property type="component" value="Unassembled WGS sequence"/>
</dbReference>
<keyword evidence="7" id="KW-1185">Reference proteome</keyword>
<evidence type="ECO:0000256" key="2">
    <source>
        <dbReference type="ARBA" id="ARBA00014160"/>
    </source>
</evidence>
<protein>
    <recommendedName>
        <fullName evidence="2">E3 UFM1-protein ligase 1 homolog</fullName>
    </recommendedName>
    <alternativeName>
        <fullName evidence="3">E3 UFM1-protein transferase 1 homolog</fullName>
    </alternativeName>
</protein>
<gene>
    <name evidence="6" type="ORF">HHI36_017619</name>
</gene>
<dbReference type="InterPro" id="IPR056579">
    <property type="entry name" value="Ufl1_N"/>
</dbReference>
<organism evidence="6 7">
    <name type="scientific">Cryptolaemus montrouzieri</name>
    <dbReference type="NCBI Taxonomy" id="559131"/>
    <lineage>
        <taxon>Eukaryota</taxon>
        <taxon>Metazoa</taxon>
        <taxon>Ecdysozoa</taxon>
        <taxon>Arthropoda</taxon>
        <taxon>Hexapoda</taxon>
        <taxon>Insecta</taxon>
        <taxon>Pterygota</taxon>
        <taxon>Neoptera</taxon>
        <taxon>Endopterygota</taxon>
        <taxon>Coleoptera</taxon>
        <taxon>Polyphaga</taxon>
        <taxon>Cucujiformia</taxon>
        <taxon>Coccinelloidea</taxon>
        <taxon>Coccinellidae</taxon>
        <taxon>Scymninae</taxon>
        <taxon>Scymnini</taxon>
        <taxon>Cryptolaemus</taxon>
    </lineage>
</organism>
<evidence type="ECO:0000313" key="6">
    <source>
        <dbReference type="EMBL" id="KAL3280113.1"/>
    </source>
</evidence>
<name>A0ABD2NN23_9CUCU</name>